<dbReference type="SUPFAM" id="SSF57716">
    <property type="entry name" value="Glucocorticoid receptor-like (DNA-binding domain)"/>
    <property type="match status" value="1"/>
</dbReference>
<dbReference type="InterPro" id="IPR000962">
    <property type="entry name" value="Znf_DskA_TraR"/>
</dbReference>
<keyword evidence="1" id="KW-0479">Metal-binding</keyword>
<evidence type="ECO:0000256" key="1">
    <source>
        <dbReference type="ARBA" id="ARBA00022723"/>
    </source>
</evidence>
<dbReference type="Gene3D" id="1.20.120.910">
    <property type="entry name" value="DksA, coiled-coil domain"/>
    <property type="match status" value="1"/>
</dbReference>
<comment type="caution">
    <text evidence="6">The sequence shown here is derived from an EMBL/GenBank/DDBJ whole genome shotgun (WGS) entry which is preliminary data.</text>
</comment>
<evidence type="ECO:0000313" key="7">
    <source>
        <dbReference type="Proteomes" id="UP001501570"/>
    </source>
</evidence>
<feature type="zinc finger region" description="dksA C4-type" evidence="4">
    <location>
        <begin position="89"/>
        <end position="113"/>
    </location>
</feature>
<evidence type="ECO:0000313" key="6">
    <source>
        <dbReference type="EMBL" id="GAA5178762.1"/>
    </source>
</evidence>
<sequence>MSSDNRGIRDELLRLREQAAAHVAALDSDLRELFEASRSSNADDEHDPEGATIAFERAQLAAVRDAASRHLADLDAAVRRLDAGTYGVCERCSQPIPAERLAARPTALRCVRCAARSV</sequence>
<dbReference type="InterPro" id="IPR020458">
    <property type="entry name" value="Znf_DskA_TraR_CS"/>
</dbReference>
<evidence type="ECO:0000256" key="4">
    <source>
        <dbReference type="PROSITE-ProRule" id="PRU00510"/>
    </source>
</evidence>
<dbReference type="EMBL" id="BAABJQ010000002">
    <property type="protein sequence ID" value="GAA5178762.1"/>
    <property type="molecule type" value="Genomic_DNA"/>
</dbReference>
<dbReference type="RefSeq" id="WP_345625955.1">
    <property type="nucleotide sequence ID" value="NZ_BAABJQ010000002.1"/>
</dbReference>
<proteinExistence type="predicted"/>
<organism evidence="6 7">
    <name type="scientific">Rugosimonospora acidiphila</name>
    <dbReference type="NCBI Taxonomy" id="556531"/>
    <lineage>
        <taxon>Bacteria</taxon>
        <taxon>Bacillati</taxon>
        <taxon>Actinomycetota</taxon>
        <taxon>Actinomycetes</taxon>
        <taxon>Micromonosporales</taxon>
        <taxon>Micromonosporaceae</taxon>
        <taxon>Rugosimonospora</taxon>
    </lineage>
</organism>
<dbReference type="InterPro" id="IPR037187">
    <property type="entry name" value="DnaK_N"/>
</dbReference>
<gene>
    <name evidence="6" type="ORF">GCM10023322_06700</name>
</gene>
<dbReference type="PROSITE" id="PS01102">
    <property type="entry name" value="ZF_DKSA_1"/>
    <property type="match status" value="1"/>
</dbReference>
<keyword evidence="7" id="KW-1185">Reference proteome</keyword>
<accession>A0ABP9RKC7</accession>
<protein>
    <submittedName>
        <fullName evidence="6">TraR/DksA C4-type zinc finger protein</fullName>
    </submittedName>
</protein>
<keyword evidence="2" id="KW-0863">Zinc-finger</keyword>
<dbReference type="PROSITE" id="PS51128">
    <property type="entry name" value="ZF_DKSA_2"/>
    <property type="match status" value="1"/>
</dbReference>
<dbReference type="PANTHER" id="PTHR33823:SF4">
    <property type="entry name" value="GENERAL STRESS PROTEIN 16O"/>
    <property type="match status" value="1"/>
</dbReference>
<dbReference type="Proteomes" id="UP001501570">
    <property type="component" value="Unassembled WGS sequence"/>
</dbReference>
<dbReference type="SUPFAM" id="SSF109635">
    <property type="entry name" value="DnaK suppressor protein DksA, alpha-hairpin domain"/>
    <property type="match status" value="1"/>
</dbReference>
<evidence type="ECO:0000256" key="3">
    <source>
        <dbReference type="ARBA" id="ARBA00022833"/>
    </source>
</evidence>
<dbReference type="Pfam" id="PF01258">
    <property type="entry name" value="zf-dskA_traR"/>
    <property type="match status" value="1"/>
</dbReference>
<evidence type="ECO:0000259" key="5">
    <source>
        <dbReference type="Pfam" id="PF01258"/>
    </source>
</evidence>
<keyword evidence="3" id="KW-0862">Zinc</keyword>
<feature type="domain" description="Zinc finger DksA/TraR C4-type" evidence="5">
    <location>
        <begin position="84"/>
        <end position="117"/>
    </location>
</feature>
<evidence type="ECO:0000256" key="2">
    <source>
        <dbReference type="ARBA" id="ARBA00022771"/>
    </source>
</evidence>
<name>A0ABP9RKC7_9ACTN</name>
<reference evidence="7" key="1">
    <citation type="journal article" date="2019" name="Int. J. Syst. Evol. Microbiol.">
        <title>The Global Catalogue of Microorganisms (GCM) 10K type strain sequencing project: providing services to taxonomists for standard genome sequencing and annotation.</title>
        <authorList>
            <consortium name="The Broad Institute Genomics Platform"/>
            <consortium name="The Broad Institute Genome Sequencing Center for Infectious Disease"/>
            <person name="Wu L."/>
            <person name="Ma J."/>
        </authorList>
    </citation>
    <scope>NUCLEOTIDE SEQUENCE [LARGE SCALE GENOMIC DNA]</scope>
    <source>
        <strain evidence="7">JCM 18304</strain>
    </source>
</reference>
<dbReference type="PANTHER" id="PTHR33823">
    <property type="entry name" value="RNA POLYMERASE-BINDING TRANSCRIPTION FACTOR DKSA-RELATED"/>
    <property type="match status" value="1"/>
</dbReference>